<reference evidence="3" key="3">
    <citation type="submission" date="2020-12" db="UniProtKB">
        <authorList>
            <consortium name="EnsemblPlants"/>
        </authorList>
    </citation>
    <scope>IDENTIFICATION</scope>
</reference>
<feature type="compositionally biased region" description="Low complexity" evidence="1">
    <location>
        <begin position="18"/>
        <end position="32"/>
    </location>
</feature>
<keyword evidence="4" id="KW-1185">Reference proteome</keyword>
<dbReference type="Gramene" id="Pp3c5_2060V3.3">
    <property type="protein sequence ID" value="Pp3c5_2060V3.3"/>
    <property type="gene ID" value="Pp3c5_2060"/>
</dbReference>
<feature type="region of interest" description="Disordered" evidence="1">
    <location>
        <begin position="18"/>
        <end position="53"/>
    </location>
</feature>
<protein>
    <submittedName>
        <fullName evidence="2 3">Uncharacterized protein</fullName>
    </submittedName>
</protein>
<reference evidence="2 4" key="2">
    <citation type="journal article" date="2018" name="Plant J.">
        <title>The Physcomitrella patens chromosome-scale assembly reveals moss genome structure and evolution.</title>
        <authorList>
            <person name="Lang D."/>
            <person name="Ullrich K.K."/>
            <person name="Murat F."/>
            <person name="Fuchs J."/>
            <person name="Jenkins J."/>
            <person name="Haas F.B."/>
            <person name="Piednoel M."/>
            <person name="Gundlach H."/>
            <person name="Van Bel M."/>
            <person name="Meyberg R."/>
            <person name="Vives C."/>
            <person name="Morata J."/>
            <person name="Symeonidi A."/>
            <person name="Hiss M."/>
            <person name="Muchero W."/>
            <person name="Kamisugi Y."/>
            <person name="Saleh O."/>
            <person name="Blanc G."/>
            <person name="Decker E.L."/>
            <person name="van Gessel N."/>
            <person name="Grimwood J."/>
            <person name="Hayes R.D."/>
            <person name="Graham S.W."/>
            <person name="Gunter L.E."/>
            <person name="McDaniel S.F."/>
            <person name="Hoernstein S.N.W."/>
            <person name="Larsson A."/>
            <person name="Li F.W."/>
            <person name="Perroud P.F."/>
            <person name="Phillips J."/>
            <person name="Ranjan P."/>
            <person name="Rokshar D.S."/>
            <person name="Rothfels C.J."/>
            <person name="Schneider L."/>
            <person name="Shu S."/>
            <person name="Stevenson D.W."/>
            <person name="Thummler F."/>
            <person name="Tillich M."/>
            <person name="Villarreal Aguilar J.C."/>
            <person name="Widiez T."/>
            <person name="Wong G.K."/>
            <person name="Wymore A."/>
            <person name="Zhang Y."/>
            <person name="Zimmer A.D."/>
            <person name="Quatrano R.S."/>
            <person name="Mayer K.F.X."/>
            <person name="Goodstein D."/>
            <person name="Casacuberta J.M."/>
            <person name="Vandepoele K."/>
            <person name="Reski R."/>
            <person name="Cuming A.C."/>
            <person name="Tuskan G.A."/>
            <person name="Maumus F."/>
            <person name="Salse J."/>
            <person name="Schmutz J."/>
            <person name="Rensing S.A."/>
        </authorList>
    </citation>
    <scope>NUCLEOTIDE SEQUENCE [LARGE SCALE GENOMIC DNA]</scope>
    <source>
        <strain evidence="3 4">cv. Gransden 2004</strain>
    </source>
</reference>
<dbReference type="Gramene" id="Pp3c5_2060V3.2">
    <property type="protein sequence ID" value="Pp3c5_2060V3.2"/>
    <property type="gene ID" value="Pp3c5_2060"/>
</dbReference>
<dbReference type="OrthoDB" id="1932578at2759"/>
<evidence type="ECO:0000313" key="3">
    <source>
        <dbReference type="EnsemblPlants" id="Pp3c5_2060V3.1"/>
    </source>
</evidence>
<dbReference type="EnsemblPlants" id="Pp3c5_2060V3.1">
    <property type="protein sequence ID" value="Pp3c5_2060V3.1"/>
    <property type="gene ID" value="Pp3c5_2060"/>
</dbReference>
<dbReference type="RefSeq" id="XP_024375442.1">
    <property type="nucleotide sequence ID" value="XM_024519674.2"/>
</dbReference>
<organism evidence="2">
    <name type="scientific">Physcomitrium patens</name>
    <name type="common">Spreading-leaved earth moss</name>
    <name type="synonym">Physcomitrella patens</name>
    <dbReference type="NCBI Taxonomy" id="3218"/>
    <lineage>
        <taxon>Eukaryota</taxon>
        <taxon>Viridiplantae</taxon>
        <taxon>Streptophyta</taxon>
        <taxon>Embryophyta</taxon>
        <taxon>Bryophyta</taxon>
        <taxon>Bryophytina</taxon>
        <taxon>Bryopsida</taxon>
        <taxon>Funariidae</taxon>
        <taxon>Funariales</taxon>
        <taxon>Funariaceae</taxon>
        <taxon>Physcomitrium</taxon>
    </lineage>
</organism>
<dbReference type="Gramene" id="Pp3c5_2060V3.1">
    <property type="protein sequence ID" value="Pp3c5_2060V3.1"/>
    <property type="gene ID" value="Pp3c5_2060"/>
</dbReference>
<dbReference type="EnsemblPlants" id="Pp3c5_2060V3.3">
    <property type="protein sequence ID" value="Pp3c5_2060V3.3"/>
    <property type="gene ID" value="Pp3c5_2060"/>
</dbReference>
<evidence type="ECO:0000313" key="4">
    <source>
        <dbReference type="Proteomes" id="UP000006727"/>
    </source>
</evidence>
<dbReference type="PaxDb" id="3218-PP1S72_122V6.1"/>
<name>A0A2K1KI33_PHYPA</name>
<gene>
    <name evidence="3" type="primary">LOC112282259</name>
    <name evidence="2" type="ORF">PHYPA_007119</name>
</gene>
<dbReference type="AlphaFoldDB" id="A0A2K1KI33"/>
<sequence>MASMSAVASVAAVPTGLRSELRSSARSRGAASHVMAGATSSRRSVVVQASSSEQESQAWNVAKSAAAAAAVSLMLSASPVEAKEDNAFLSFPDNEAGEASQRILGDAKRKGDESFAEAQKTGMEITGQAASAGEAQPAISQVDPNAPEASDKIGDAIAARADAAADLAPGTGQQNGKKGVNPIAKAFATPTRGLGDKASENEGRLSRNKEKQNNLPGDEQTYRQNTGISESIYNTFKAAGEGRDANVGMKPQ</sequence>
<feature type="compositionally biased region" description="Low complexity" evidence="1">
    <location>
        <begin position="40"/>
        <end position="53"/>
    </location>
</feature>
<dbReference type="EMBL" id="ABEU02000005">
    <property type="protein sequence ID" value="PNR53444.1"/>
    <property type="molecule type" value="Genomic_DNA"/>
</dbReference>
<feature type="compositionally biased region" description="Basic and acidic residues" evidence="1">
    <location>
        <begin position="194"/>
        <end position="212"/>
    </location>
</feature>
<feature type="region of interest" description="Disordered" evidence="1">
    <location>
        <begin position="91"/>
        <end position="226"/>
    </location>
</feature>
<dbReference type="EnsemblPlants" id="Pp3c5_2060V3.2">
    <property type="protein sequence ID" value="Pp3c5_2060V3.2"/>
    <property type="gene ID" value="Pp3c5_2060"/>
</dbReference>
<dbReference type="Proteomes" id="UP000006727">
    <property type="component" value="Chromosome 5"/>
</dbReference>
<accession>A0A2K1KI33</accession>
<evidence type="ECO:0000313" key="2">
    <source>
        <dbReference type="EMBL" id="PNR53444.1"/>
    </source>
</evidence>
<dbReference type="GeneID" id="112282259"/>
<proteinExistence type="predicted"/>
<feature type="compositionally biased region" description="Low complexity" evidence="1">
    <location>
        <begin position="155"/>
        <end position="168"/>
    </location>
</feature>
<evidence type="ECO:0000256" key="1">
    <source>
        <dbReference type="SAM" id="MobiDB-lite"/>
    </source>
</evidence>
<dbReference type="KEGG" id="ppp:112282259"/>
<reference evidence="2 4" key="1">
    <citation type="journal article" date="2008" name="Science">
        <title>The Physcomitrella genome reveals evolutionary insights into the conquest of land by plants.</title>
        <authorList>
            <person name="Rensing S."/>
            <person name="Lang D."/>
            <person name="Zimmer A."/>
            <person name="Terry A."/>
            <person name="Salamov A."/>
            <person name="Shapiro H."/>
            <person name="Nishiyama T."/>
            <person name="Perroud P.-F."/>
            <person name="Lindquist E."/>
            <person name="Kamisugi Y."/>
            <person name="Tanahashi T."/>
            <person name="Sakakibara K."/>
            <person name="Fujita T."/>
            <person name="Oishi K."/>
            <person name="Shin-I T."/>
            <person name="Kuroki Y."/>
            <person name="Toyoda A."/>
            <person name="Suzuki Y."/>
            <person name="Hashimoto A."/>
            <person name="Yamaguchi K."/>
            <person name="Sugano A."/>
            <person name="Kohara Y."/>
            <person name="Fujiyama A."/>
            <person name="Anterola A."/>
            <person name="Aoki S."/>
            <person name="Ashton N."/>
            <person name="Barbazuk W.B."/>
            <person name="Barker E."/>
            <person name="Bennetzen J."/>
            <person name="Bezanilla M."/>
            <person name="Blankenship R."/>
            <person name="Cho S.H."/>
            <person name="Dutcher S."/>
            <person name="Estelle M."/>
            <person name="Fawcett J.A."/>
            <person name="Gundlach H."/>
            <person name="Hanada K."/>
            <person name="Heyl A."/>
            <person name="Hicks K.A."/>
            <person name="Hugh J."/>
            <person name="Lohr M."/>
            <person name="Mayer K."/>
            <person name="Melkozernov A."/>
            <person name="Murata T."/>
            <person name="Nelson D."/>
            <person name="Pils B."/>
            <person name="Prigge M."/>
            <person name="Reiss B."/>
            <person name="Renner T."/>
            <person name="Rombauts S."/>
            <person name="Rushton P."/>
            <person name="Sanderfoot A."/>
            <person name="Schween G."/>
            <person name="Shiu S.-H."/>
            <person name="Stueber K."/>
            <person name="Theodoulou F.L."/>
            <person name="Tu H."/>
            <person name="Van de Peer Y."/>
            <person name="Verrier P.J."/>
            <person name="Waters E."/>
            <person name="Wood A."/>
            <person name="Yang L."/>
            <person name="Cove D."/>
            <person name="Cuming A."/>
            <person name="Hasebe M."/>
            <person name="Lucas S."/>
            <person name="Mishler D.B."/>
            <person name="Reski R."/>
            <person name="Grigoriev I."/>
            <person name="Quatrano R.S."/>
            <person name="Boore J.L."/>
        </authorList>
    </citation>
    <scope>NUCLEOTIDE SEQUENCE [LARGE SCALE GENOMIC DNA]</scope>
    <source>
        <strain evidence="3 4">cv. Gransden 2004</strain>
    </source>
</reference>